<dbReference type="Proteomes" id="UP001312908">
    <property type="component" value="Unassembled WGS sequence"/>
</dbReference>
<dbReference type="SMART" id="SM00344">
    <property type="entry name" value="HTH_ASNC"/>
    <property type="match status" value="1"/>
</dbReference>
<dbReference type="PANTHER" id="PTHR30154">
    <property type="entry name" value="LEUCINE-RESPONSIVE REGULATORY PROTEIN"/>
    <property type="match status" value="1"/>
</dbReference>
<protein>
    <submittedName>
        <fullName evidence="5">Transcriptional regulator, AsnC family</fullName>
    </submittedName>
</protein>
<dbReference type="Gene3D" id="3.30.70.920">
    <property type="match status" value="1"/>
</dbReference>
<name>A0ABU7TZY2_9PROT</name>
<evidence type="ECO:0000259" key="4">
    <source>
        <dbReference type="PROSITE" id="PS50956"/>
    </source>
</evidence>
<dbReference type="Gene3D" id="1.10.10.10">
    <property type="entry name" value="Winged helix-like DNA-binding domain superfamily/Winged helix DNA-binding domain"/>
    <property type="match status" value="1"/>
</dbReference>
<keyword evidence="2" id="KW-0238">DNA-binding</keyword>
<dbReference type="CDD" id="cd00090">
    <property type="entry name" value="HTH_ARSR"/>
    <property type="match status" value="1"/>
</dbReference>
<evidence type="ECO:0000256" key="2">
    <source>
        <dbReference type="ARBA" id="ARBA00023125"/>
    </source>
</evidence>
<dbReference type="EMBL" id="JAWJZY010000001">
    <property type="protein sequence ID" value="MEE8657586.1"/>
    <property type="molecule type" value="Genomic_DNA"/>
</dbReference>
<proteinExistence type="predicted"/>
<dbReference type="Pfam" id="PF01037">
    <property type="entry name" value="AsnC_trans_reg"/>
    <property type="match status" value="1"/>
</dbReference>
<comment type="caution">
    <text evidence="5">The sequence shown here is derived from an EMBL/GenBank/DDBJ whole genome shotgun (WGS) entry which is preliminary data.</text>
</comment>
<gene>
    <name evidence="5" type="primary">asnC</name>
    <name evidence="5" type="ORF">DOFOFD_00945</name>
</gene>
<dbReference type="InterPro" id="IPR000485">
    <property type="entry name" value="AsnC-type_HTH_dom"/>
</dbReference>
<dbReference type="SUPFAM" id="SSF46785">
    <property type="entry name" value="Winged helix' DNA-binding domain"/>
    <property type="match status" value="1"/>
</dbReference>
<sequence length="149" mass="17522">MDDFDRKILRVLQKEGAISQRELSDRVGLSQNACWRRMQIMRDKGIIIGERVKLSREALGLGLTVFLLIRTRQHSESWLEKFRRIMLDIPNVIDFHRLAGDYDYQVKLAVPDIKEFDRIYRGLIARIDLGTVTSCISMEDYCDDREYPI</sequence>
<accession>A0ABU7TZY2</accession>
<dbReference type="InterPro" id="IPR011008">
    <property type="entry name" value="Dimeric_a/b-barrel"/>
</dbReference>
<keyword evidence="3" id="KW-0804">Transcription</keyword>
<evidence type="ECO:0000313" key="5">
    <source>
        <dbReference type="EMBL" id="MEE8657586.1"/>
    </source>
</evidence>
<dbReference type="SUPFAM" id="SSF54909">
    <property type="entry name" value="Dimeric alpha+beta barrel"/>
    <property type="match status" value="1"/>
</dbReference>
<feature type="domain" description="HTH asnC-type" evidence="4">
    <location>
        <begin position="1"/>
        <end position="62"/>
    </location>
</feature>
<dbReference type="InterPro" id="IPR036388">
    <property type="entry name" value="WH-like_DNA-bd_sf"/>
</dbReference>
<evidence type="ECO:0000313" key="6">
    <source>
        <dbReference type="Proteomes" id="UP001312908"/>
    </source>
</evidence>
<dbReference type="PROSITE" id="PS50956">
    <property type="entry name" value="HTH_ASNC_2"/>
    <property type="match status" value="1"/>
</dbReference>
<keyword evidence="6" id="KW-1185">Reference proteome</keyword>
<dbReference type="InterPro" id="IPR019887">
    <property type="entry name" value="Tscrpt_reg_AsnC/Lrp_C"/>
</dbReference>
<keyword evidence="1" id="KW-0805">Transcription regulation</keyword>
<reference evidence="5 6" key="1">
    <citation type="submission" date="2023-10" db="EMBL/GenBank/DDBJ databases">
        <title>Sorlinia euscelidii gen. nov., sp. nov., an acetic acid bacteria isolated from the gut of Euscelidius variegatus emitter.</title>
        <authorList>
            <person name="Michoud G."/>
            <person name="Marasco R."/>
            <person name="Seferji K."/>
            <person name="Gonella E."/>
            <person name="Garuglieri E."/>
            <person name="Alma A."/>
            <person name="Mapelli F."/>
            <person name="Borin S."/>
            <person name="Daffonchio D."/>
            <person name="Crotti E."/>
        </authorList>
    </citation>
    <scope>NUCLEOTIDE SEQUENCE [LARGE SCALE GENOMIC DNA]</scope>
    <source>
        <strain evidence="5 6">EV16P</strain>
    </source>
</reference>
<dbReference type="RefSeq" id="WP_394818614.1">
    <property type="nucleotide sequence ID" value="NZ_JAWJZY010000001.1"/>
</dbReference>
<organism evidence="5 6">
    <name type="scientific">Sorlinia euscelidii</name>
    <dbReference type="NCBI Taxonomy" id="3081148"/>
    <lineage>
        <taxon>Bacteria</taxon>
        <taxon>Pseudomonadati</taxon>
        <taxon>Pseudomonadota</taxon>
        <taxon>Alphaproteobacteria</taxon>
        <taxon>Acetobacterales</taxon>
        <taxon>Acetobacteraceae</taxon>
        <taxon>Sorlinia</taxon>
    </lineage>
</organism>
<dbReference type="InterPro" id="IPR011991">
    <property type="entry name" value="ArsR-like_HTH"/>
</dbReference>
<evidence type="ECO:0000256" key="3">
    <source>
        <dbReference type="ARBA" id="ARBA00023163"/>
    </source>
</evidence>
<dbReference type="InterPro" id="IPR036390">
    <property type="entry name" value="WH_DNA-bd_sf"/>
</dbReference>
<dbReference type="PRINTS" id="PR00033">
    <property type="entry name" value="HTHASNC"/>
</dbReference>
<dbReference type="Pfam" id="PF13412">
    <property type="entry name" value="HTH_24"/>
    <property type="match status" value="1"/>
</dbReference>
<dbReference type="PANTHER" id="PTHR30154:SF17">
    <property type="entry name" value="DNA-BINDING TRANSCRIPTIONAL ACTIVATOR DECR"/>
    <property type="match status" value="1"/>
</dbReference>
<dbReference type="InterPro" id="IPR019888">
    <property type="entry name" value="Tscrpt_reg_AsnC-like"/>
</dbReference>
<evidence type="ECO:0000256" key="1">
    <source>
        <dbReference type="ARBA" id="ARBA00023015"/>
    </source>
</evidence>